<feature type="chain" id="PRO_5041985207" evidence="1">
    <location>
        <begin position="17"/>
        <end position="79"/>
    </location>
</feature>
<protein>
    <submittedName>
        <fullName evidence="2">Uncharacterized protein</fullName>
    </submittedName>
</protein>
<reference evidence="2" key="2">
    <citation type="journal article" date="2021" name="Genome Biol. Evol.">
        <title>Developing a high-quality reference genome for a parasitic bivalve with doubly uniparental inheritance (Bivalvia: Unionida).</title>
        <authorList>
            <person name="Smith C.H."/>
        </authorList>
    </citation>
    <scope>NUCLEOTIDE SEQUENCE</scope>
    <source>
        <strain evidence="2">CHS0354</strain>
        <tissue evidence="2">Mantle</tissue>
    </source>
</reference>
<keyword evidence="3" id="KW-1185">Reference proteome</keyword>
<accession>A0AAE0VHC1</accession>
<feature type="signal peptide" evidence="1">
    <location>
        <begin position="1"/>
        <end position="16"/>
    </location>
</feature>
<evidence type="ECO:0000313" key="2">
    <source>
        <dbReference type="EMBL" id="KAK3577666.1"/>
    </source>
</evidence>
<sequence length="79" mass="8300">MKLILVFLAVLSLVLAGTMDEKRFLEFLHISDLVDKLTGAVHSGMGHKGCVCICKAIAGPLDILCDSACTKVVGSLPTA</sequence>
<keyword evidence="1" id="KW-0732">Signal</keyword>
<reference evidence="2" key="1">
    <citation type="journal article" date="2021" name="Genome Biol. Evol.">
        <title>A High-Quality Reference Genome for a Parasitic Bivalve with Doubly Uniparental Inheritance (Bivalvia: Unionida).</title>
        <authorList>
            <person name="Smith C.H."/>
        </authorList>
    </citation>
    <scope>NUCLEOTIDE SEQUENCE</scope>
    <source>
        <strain evidence="2">CHS0354</strain>
    </source>
</reference>
<reference evidence="2" key="3">
    <citation type="submission" date="2023-05" db="EMBL/GenBank/DDBJ databases">
        <authorList>
            <person name="Smith C.H."/>
        </authorList>
    </citation>
    <scope>NUCLEOTIDE SEQUENCE</scope>
    <source>
        <strain evidence="2">CHS0354</strain>
        <tissue evidence="2">Mantle</tissue>
    </source>
</reference>
<comment type="caution">
    <text evidence="2">The sequence shown here is derived from an EMBL/GenBank/DDBJ whole genome shotgun (WGS) entry which is preliminary data.</text>
</comment>
<gene>
    <name evidence="2" type="ORF">CHS0354_012970</name>
</gene>
<name>A0AAE0VHC1_9BIVA</name>
<dbReference type="Proteomes" id="UP001195483">
    <property type="component" value="Unassembled WGS sequence"/>
</dbReference>
<organism evidence="2 3">
    <name type="scientific">Potamilus streckersoni</name>
    <dbReference type="NCBI Taxonomy" id="2493646"/>
    <lineage>
        <taxon>Eukaryota</taxon>
        <taxon>Metazoa</taxon>
        <taxon>Spiralia</taxon>
        <taxon>Lophotrochozoa</taxon>
        <taxon>Mollusca</taxon>
        <taxon>Bivalvia</taxon>
        <taxon>Autobranchia</taxon>
        <taxon>Heteroconchia</taxon>
        <taxon>Palaeoheterodonta</taxon>
        <taxon>Unionida</taxon>
        <taxon>Unionoidea</taxon>
        <taxon>Unionidae</taxon>
        <taxon>Ambleminae</taxon>
        <taxon>Lampsilini</taxon>
        <taxon>Potamilus</taxon>
    </lineage>
</organism>
<dbReference type="AlphaFoldDB" id="A0AAE0VHC1"/>
<dbReference type="EMBL" id="JAEAOA010000785">
    <property type="protein sequence ID" value="KAK3577666.1"/>
    <property type="molecule type" value="Genomic_DNA"/>
</dbReference>
<proteinExistence type="predicted"/>
<evidence type="ECO:0000313" key="3">
    <source>
        <dbReference type="Proteomes" id="UP001195483"/>
    </source>
</evidence>
<evidence type="ECO:0000256" key="1">
    <source>
        <dbReference type="SAM" id="SignalP"/>
    </source>
</evidence>